<dbReference type="NCBIfam" id="TIGR02937">
    <property type="entry name" value="sigma70-ECF"/>
    <property type="match status" value="1"/>
</dbReference>
<evidence type="ECO:0000256" key="4">
    <source>
        <dbReference type="ARBA" id="ARBA00023163"/>
    </source>
</evidence>
<dbReference type="InterPro" id="IPR046531">
    <property type="entry name" value="DUF6596"/>
</dbReference>
<feature type="compositionally biased region" description="Basic and acidic residues" evidence="5">
    <location>
        <begin position="32"/>
        <end position="62"/>
    </location>
</feature>
<dbReference type="Pfam" id="PF08281">
    <property type="entry name" value="Sigma70_r4_2"/>
    <property type="match status" value="1"/>
</dbReference>
<evidence type="ECO:0000256" key="2">
    <source>
        <dbReference type="ARBA" id="ARBA00023015"/>
    </source>
</evidence>
<dbReference type="Gene3D" id="1.10.1740.10">
    <property type="match status" value="1"/>
</dbReference>
<dbReference type="Proteomes" id="UP000199323">
    <property type="component" value="Unassembled WGS sequence"/>
</dbReference>
<evidence type="ECO:0000256" key="3">
    <source>
        <dbReference type="ARBA" id="ARBA00023082"/>
    </source>
</evidence>
<evidence type="ECO:0000259" key="7">
    <source>
        <dbReference type="Pfam" id="PF08281"/>
    </source>
</evidence>
<dbReference type="GO" id="GO:0003677">
    <property type="term" value="F:DNA binding"/>
    <property type="evidence" value="ECO:0007669"/>
    <property type="project" value="InterPro"/>
</dbReference>
<keyword evidence="3" id="KW-0731">Sigma factor</keyword>
<keyword evidence="2" id="KW-0805">Transcription regulation</keyword>
<name>A0A1I2LS92_9ACTN</name>
<comment type="similarity">
    <text evidence="1">Belongs to the sigma-70 factor family. ECF subfamily.</text>
</comment>
<sequence>MTRRRAGCPLCAGARRLLSWVVVTASASGPRPADDGARTREDGAGGRTREDADGADGRTGDERARRAVDAVWRIESPRLIAGLTRMVHDLGVAEELAQDALVAALEQWPASGVPRNPGAWLMTTAKRRAVDLIRRNETFARKLALLGHELETAQGAAVFDPPGPADPEAIEDDLLRLVFTACHPVLSREARVALTLRLLGGLTTEEIARAFLVPESTVAQRIVRAKRTIAKEKVPFEVPAGPELAERLASVLEVVYLIFNEGYAATAGDDWMRPGLCEDALRLARVLAGLMPGEPEVHGLAALLEIQASRAAARTSATGAPVLLLDQDRSRWDHLLIRRGFAALARAEAVREGRPRGPYVLQAAIAASHASAIRAEETDWARISALYDALVGVTDSPVVELNRAVAVSMALGPGAALPLVDALVACGALRDYHLLPSVRGDLLLRLGRRREAAAEFALAASLTRNSAERALLSARAESARSSPAEGGT</sequence>
<feature type="domain" description="RNA polymerase sigma-70 region 2" evidence="6">
    <location>
        <begin position="76"/>
        <end position="136"/>
    </location>
</feature>
<dbReference type="STRING" id="380248.SAMN05216251_13038"/>
<dbReference type="PANTHER" id="PTHR47756:SF1">
    <property type="entry name" value="BLL0085 PROTEIN"/>
    <property type="match status" value="1"/>
</dbReference>
<evidence type="ECO:0000313" key="9">
    <source>
        <dbReference type="EMBL" id="SFF81309.1"/>
    </source>
</evidence>
<evidence type="ECO:0000313" key="10">
    <source>
        <dbReference type="Proteomes" id="UP000199323"/>
    </source>
</evidence>
<keyword evidence="10" id="KW-1185">Reference proteome</keyword>
<accession>A0A1I2LS92</accession>
<evidence type="ECO:0000256" key="1">
    <source>
        <dbReference type="ARBA" id="ARBA00010641"/>
    </source>
</evidence>
<organism evidence="9 10">
    <name type="scientific">Actinacidiphila alni</name>
    <dbReference type="NCBI Taxonomy" id="380248"/>
    <lineage>
        <taxon>Bacteria</taxon>
        <taxon>Bacillati</taxon>
        <taxon>Actinomycetota</taxon>
        <taxon>Actinomycetes</taxon>
        <taxon>Kitasatosporales</taxon>
        <taxon>Streptomycetaceae</taxon>
        <taxon>Actinacidiphila</taxon>
    </lineage>
</organism>
<evidence type="ECO:0000259" key="6">
    <source>
        <dbReference type="Pfam" id="PF04542"/>
    </source>
</evidence>
<keyword evidence="4" id="KW-0804">Transcription</keyword>
<dbReference type="Pfam" id="PF04542">
    <property type="entry name" value="Sigma70_r2"/>
    <property type="match status" value="1"/>
</dbReference>
<dbReference type="GO" id="GO:0016987">
    <property type="term" value="F:sigma factor activity"/>
    <property type="evidence" value="ECO:0007669"/>
    <property type="project" value="UniProtKB-KW"/>
</dbReference>
<dbReference type="InterPro" id="IPR036388">
    <property type="entry name" value="WH-like_DNA-bd_sf"/>
</dbReference>
<evidence type="ECO:0000256" key="5">
    <source>
        <dbReference type="SAM" id="MobiDB-lite"/>
    </source>
</evidence>
<dbReference type="Pfam" id="PF20239">
    <property type="entry name" value="DUF6596"/>
    <property type="match status" value="1"/>
</dbReference>
<dbReference type="SUPFAM" id="SSF88946">
    <property type="entry name" value="Sigma2 domain of RNA polymerase sigma factors"/>
    <property type="match status" value="1"/>
</dbReference>
<gene>
    <name evidence="9" type="ORF">SAMN05216251_13038</name>
</gene>
<protein>
    <submittedName>
        <fullName evidence="9">RNA polymerase, sigma subunit, ECF family</fullName>
    </submittedName>
</protein>
<feature type="domain" description="DUF6596" evidence="8">
    <location>
        <begin position="247"/>
        <end position="347"/>
    </location>
</feature>
<dbReference type="InterPro" id="IPR014284">
    <property type="entry name" value="RNA_pol_sigma-70_dom"/>
</dbReference>
<dbReference type="SUPFAM" id="SSF88659">
    <property type="entry name" value="Sigma3 and sigma4 domains of RNA polymerase sigma factors"/>
    <property type="match status" value="1"/>
</dbReference>
<dbReference type="EMBL" id="FONG01000030">
    <property type="protein sequence ID" value="SFF81309.1"/>
    <property type="molecule type" value="Genomic_DNA"/>
</dbReference>
<dbReference type="AlphaFoldDB" id="A0A1I2LS92"/>
<dbReference type="Gene3D" id="1.10.10.10">
    <property type="entry name" value="Winged helix-like DNA-binding domain superfamily/Winged helix DNA-binding domain"/>
    <property type="match status" value="1"/>
</dbReference>
<reference evidence="9 10" key="1">
    <citation type="submission" date="2016-10" db="EMBL/GenBank/DDBJ databases">
        <authorList>
            <person name="de Groot N.N."/>
        </authorList>
    </citation>
    <scope>NUCLEOTIDE SEQUENCE [LARGE SCALE GENOMIC DNA]</scope>
    <source>
        <strain evidence="9 10">CGMCC 4.3510</strain>
    </source>
</reference>
<feature type="domain" description="RNA polymerase sigma factor 70 region 4 type 2" evidence="7">
    <location>
        <begin position="179"/>
        <end position="228"/>
    </location>
</feature>
<dbReference type="GO" id="GO:0006352">
    <property type="term" value="P:DNA-templated transcription initiation"/>
    <property type="evidence" value="ECO:0007669"/>
    <property type="project" value="InterPro"/>
</dbReference>
<evidence type="ECO:0000259" key="8">
    <source>
        <dbReference type="Pfam" id="PF20239"/>
    </source>
</evidence>
<dbReference type="InterPro" id="IPR013325">
    <property type="entry name" value="RNA_pol_sigma_r2"/>
</dbReference>
<dbReference type="InterPro" id="IPR013324">
    <property type="entry name" value="RNA_pol_sigma_r3/r4-like"/>
</dbReference>
<dbReference type="PANTHER" id="PTHR47756">
    <property type="entry name" value="BLL6612 PROTEIN-RELATED"/>
    <property type="match status" value="1"/>
</dbReference>
<dbReference type="InterPro" id="IPR007627">
    <property type="entry name" value="RNA_pol_sigma70_r2"/>
</dbReference>
<proteinExistence type="inferred from homology"/>
<dbReference type="InterPro" id="IPR013249">
    <property type="entry name" value="RNA_pol_sigma70_r4_t2"/>
</dbReference>
<feature type="region of interest" description="Disordered" evidence="5">
    <location>
        <begin position="27"/>
        <end position="62"/>
    </location>
</feature>